<keyword evidence="2" id="KW-1185">Reference proteome</keyword>
<organism evidence="1 2">
    <name type="scientific">Meloidogyne enterolobii</name>
    <name type="common">Root-knot nematode worm</name>
    <name type="synonym">Meloidogyne mayaguensis</name>
    <dbReference type="NCBI Taxonomy" id="390850"/>
    <lineage>
        <taxon>Eukaryota</taxon>
        <taxon>Metazoa</taxon>
        <taxon>Ecdysozoa</taxon>
        <taxon>Nematoda</taxon>
        <taxon>Chromadorea</taxon>
        <taxon>Rhabditida</taxon>
        <taxon>Tylenchina</taxon>
        <taxon>Tylenchomorpha</taxon>
        <taxon>Tylenchoidea</taxon>
        <taxon>Meloidogynidae</taxon>
        <taxon>Meloidogyninae</taxon>
        <taxon>Meloidogyne</taxon>
    </lineage>
</organism>
<evidence type="ECO:0000313" key="2">
    <source>
        <dbReference type="Proteomes" id="UP001497535"/>
    </source>
</evidence>
<reference evidence="1" key="1">
    <citation type="submission" date="2023-11" db="EMBL/GenBank/DDBJ databases">
        <authorList>
            <person name="Poullet M."/>
        </authorList>
    </citation>
    <scope>NUCLEOTIDE SEQUENCE</scope>
    <source>
        <strain evidence="1">E1834</strain>
    </source>
</reference>
<protein>
    <submittedName>
        <fullName evidence="1">Uncharacterized protein</fullName>
    </submittedName>
</protein>
<accession>A0ACB1AMN2</accession>
<evidence type="ECO:0000313" key="1">
    <source>
        <dbReference type="EMBL" id="CAK5091807.1"/>
    </source>
</evidence>
<dbReference type="EMBL" id="CAVMJV010000090">
    <property type="protein sequence ID" value="CAK5091807.1"/>
    <property type="molecule type" value="Genomic_DNA"/>
</dbReference>
<name>A0ACB1AMN2_MELEN</name>
<proteinExistence type="predicted"/>
<comment type="caution">
    <text evidence="1">The sequence shown here is derived from an EMBL/GenBank/DDBJ whole genome shotgun (WGS) entry which is preliminary data.</text>
</comment>
<dbReference type="Proteomes" id="UP001497535">
    <property type="component" value="Unassembled WGS sequence"/>
</dbReference>
<sequence>MLHFNFNFLSLFISFYSTSSFASFFIRIFIFLAIFSCKDTSDLYLHIYPFFIFFQRFTQAFLF</sequence>
<gene>
    <name evidence="1" type="ORF">MENTE1834_LOCUS39670</name>
</gene>